<reference evidence="2" key="1">
    <citation type="submission" date="2022-10" db="EMBL/GenBank/DDBJ databases">
        <authorList>
            <person name="Chen Y."/>
            <person name="Dougan E. K."/>
            <person name="Chan C."/>
            <person name="Rhodes N."/>
            <person name="Thang M."/>
        </authorList>
    </citation>
    <scope>NUCLEOTIDE SEQUENCE</scope>
</reference>
<name>A0A9P1CZ25_9DINO</name>
<evidence type="ECO:0000313" key="3">
    <source>
        <dbReference type="EMBL" id="CAL1152893.1"/>
    </source>
</evidence>
<feature type="compositionally biased region" description="Polar residues" evidence="1">
    <location>
        <begin position="33"/>
        <end position="45"/>
    </location>
</feature>
<dbReference type="EMBL" id="CAMXCT010002646">
    <property type="protein sequence ID" value="CAI3999518.1"/>
    <property type="molecule type" value="Genomic_DNA"/>
</dbReference>
<feature type="region of interest" description="Disordered" evidence="1">
    <location>
        <begin position="33"/>
        <end position="101"/>
    </location>
</feature>
<gene>
    <name evidence="2" type="ORF">C1SCF055_LOCUS25709</name>
</gene>
<proteinExistence type="predicted"/>
<reference evidence="3" key="2">
    <citation type="submission" date="2024-04" db="EMBL/GenBank/DDBJ databases">
        <authorList>
            <person name="Chen Y."/>
            <person name="Shah S."/>
            <person name="Dougan E. K."/>
            <person name="Thang M."/>
            <person name="Chan C."/>
        </authorList>
    </citation>
    <scope>NUCLEOTIDE SEQUENCE [LARGE SCALE GENOMIC DNA]</scope>
</reference>
<feature type="compositionally biased region" description="Low complexity" evidence="1">
    <location>
        <begin position="127"/>
        <end position="136"/>
    </location>
</feature>
<evidence type="ECO:0000313" key="2">
    <source>
        <dbReference type="EMBL" id="CAI3999518.1"/>
    </source>
</evidence>
<organism evidence="2">
    <name type="scientific">Cladocopium goreaui</name>
    <dbReference type="NCBI Taxonomy" id="2562237"/>
    <lineage>
        <taxon>Eukaryota</taxon>
        <taxon>Sar</taxon>
        <taxon>Alveolata</taxon>
        <taxon>Dinophyceae</taxon>
        <taxon>Suessiales</taxon>
        <taxon>Symbiodiniaceae</taxon>
        <taxon>Cladocopium</taxon>
    </lineage>
</organism>
<evidence type="ECO:0000313" key="4">
    <source>
        <dbReference type="Proteomes" id="UP001152797"/>
    </source>
</evidence>
<dbReference type="EMBL" id="CAMXCT030002646">
    <property type="protein sequence ID" value="CAL4786830.1"/>
    <property type="molecule type" value="Genomic_DNA"/>
</dbReference>
<dbReference type="AlphaFoldDB" id="A0A9P1CZ25"/>
<keyword evidence="4" id="KW-1185">Reference proteome</keyword>
<sequence>MALDTEDGESFTEEWRLRHETLINEIRSLQSHVTTATETVEPSQVQAEQEPQKEPQIEPQIETNESTNEPVAEEMDGDSNGGEESMGDSGPSWKRQAKELDRLNARLQASLETSIPSIAMATKGRSKSSCPKKSSCQAKAGRSKSEAPPPRGWGHGLSRSCRAGSVSLLGTGNNQVARTHATTETGGRQEADGTKDCVKTSPGPGLQVGAPFDQPRMSVMARLSVAQAEAKEVEATKAAPTVTVKNWNIPRLCLEGAQSAQSFSGVVPSTTGSYVPSSTSSPQMWYRPVSQVSPVSQRQVPSGAFSGAQVLQKASPVSQRLAL</sequence>
<dbReference type="Proteomes" id="UP001152797">
    <property type="component" value="Unassembled WGS sequence"/>
</dbReference>
<feature type="compositionally biased region" description="Polar residues" evidence="1">
    <location>
        <begin position="168"/>
        <end position="186"/>
    </location>
</feature>
<evidence type="ECO:0000256" key="1">
    <source>
        <dbReference type="SAM" id="MobiDB-lite"/>
    </source>
</evidence>
<dbReference type="EMBL" id="CAMXCT020002646">
    <property type="protein sequence ID" value="CAL1152893.1"/>
    <property type="molecule type" value="Genomic_DNA"/>
</dbReference>
<protein>
    <submittedName>
        <fullName evidence="2">Uncharacterized protein</fullName>
    </submittedName>
</protein>
<comment type="caution">
    <text evidence="2">The sequence shown here is derived from an EMBL/GenBank/DDBJ whole genome shotgun (WGS) entry which is preliminary data.</text>
</comment>
<feature type="compositionally biased region" description="Basic and acidic residues" evidence="1">
    <location>
        <begin position="187"/>
        <end position="198"/>
    </location>
</feature>
<feature type="region of interest" description="Disordered" evidence="1">
    <location>
        <begin position="118"/>
        <end position="213"/>
    </location>
</feature>
<accession>A0A9P1CZ25</accession>